<dbReference type="GeneID" id="104772482"/>
<keyword evidence="1" id="KW-0863">Zinc-finger</keyword>
<dbReference type="InterPro" id="IPR013087">
    <property type="entry name" value="Znf_C2H2_type"/>
</dbReference>
<evidence type="ECO:0000259" key="2">
    <source>
        <dbReference type="PROSITE" id="PS50157"/>
    </source>
</evidence>
<accession>A0ABM1RFM2</accession>
<organism evidence="3 4">
    <name type="scientific">Camelina sativa</name>
    <name type="common">False flax</name>
    <name type="synonym">Myagrum sativum</name>
    <dbReference type="NCBI Taxonomy" id="90675"/>
    <lineage>
        <taxon>Eukaryota</taxon>
        <taxon>Viridiplantae</taxon>
        <taxon>Streptophyta</taxon>
        <taxon>Embryophyta</taxon>
        <taxon>Tracheophyta</taxon>
        <taxon>Spermatophyta</taxon>
        <taxon>Magnoliopsida</taxon>
        <taxon>eudicotyledons</taxon>
        <taxon>Gunneridae</taxon>
        <taxon>Pentapetalae</taxon>
        <taxon>rosids</taxon>
        <taxon>malvids</taxon>
        <taxon>Brassicales</taxon>
        <taxon>Brassicaceae</taxon>
        <taxon>Camelineae</taxon>
        <taxon>Camelina</taxon>
    </lineage>
</organism>
<reference evidence="3" key="1">
    <citation type="journal article" date="2014" name="Nat. Commun.">
        <title>The emerging biofuel crop Camelina sativa retains a highly undifferentiated hexaploid genome structure.</title>
        <authorList>
            <person name="Kagale S."/>
            <person name="Koh C."/>
            <person name="Nixon J."/>
            <person name="Bollina V."/>
            <person name="Clarke W.E."/>
            <person name="Tuteja R."/>
            <person name="Spillane C."/>
            <person name="Robinson S.J."/>
            <person name="Links M.G."/>
            <person name="Clarke C."/>
            <person name="Higgins E.E."/>
            <person name="Huebert T."/>
            <person name="Sharpe A.G."/>
            <person name="Parkin I.A."/>
        </authorList>
    </citation>
    <scope>NUCLEOTIDE SEQUENCE [LARGE SCALE GENOMIC DNA]</scope>
    <source>
        <strain evidence="3">cv. DH55</strain>
    </source>
</reference>
<feature type="domain" description="C2H2-type" evidence="2">
    <location>
        <begin position="193"/>
        <end position="221"/>
    </location>
</feature>
<name>A0ABM1RFM2_CAMSA</name>
<sequence length="258" mass="30373">MFATSVYTNHHGLYSSSNVSPSSFDFNNSHVAYEMRENMVSTFGMPFITRVPNNAHLSQISVTQTTINRYYNIIPTNNLSTVQNEYHRAINPNIFNSSFYPPNYWYKQHNILNPTPLNTVFPHQTFVYPTQLDIFSCSPKCYHDQLVPHHQPLKKRYRSTTYFEENLGSVNSEENCEYDGRTHSLPYKKYGPYTCPKCNNVFETSQKFAAHVSSIHYKNETINERFKRDNARNNKRLCKANQMIHEECRNIQPEEWRE</sequence>
<dbReference type="PROSITE" id="PS50157">
    <property type="entry name" value="ZINC_FINGER_C2H2_2"/>
    <property type="match status" value="1"/>
</dbReference>
<protein>
    <submittedName>
        <fullName evidence="4">Uncharacterized protein LOC104772482</fullName>
    </submittedName>
</protein>
<gene>
    <name evidence="4" type="primary">LOC104772482</name>
</gene>
<keyword evidence="1" id="KW-0479">Metal-binding</keyword>
<keyword evidence="1" id="KW-0862">Zinc</keyword>
<evidence type="ECO:0000313" key="4">
    <source>
        <dbReference type="RefSeq" id="XP_019097810.1"/>
    </source>
</evidence>
<dbReference type="RefSeq" id="XP_019097810.1">
    <property type="nucleotide sequence ID" value="XM_019242265.1"/>
</dbReference>
<keyword evidence="3" id="KW-1185">Reference proteome</keyword>
<dbReference type="Proteomes" id="UP000694864">
    <property type="component" value="Chromosome 20"/>
</dbReference>
<dbReference type="PROSITE" id="PS00028">
    <property type="entry name" value="ZINC_FINGER_C2H2_1"/>
    <property type="match status" value="1"/>
</dbReference>
<proteinExistence type="predicted"/>
<evidence type="ECO:0000256" key="1">
    <source>
        <dbReference type="PROSITE-ProRule" id="PRU00042"/>
    </source>
</evidence>
<evidence type="ECO:0000313" key="3">
    <source>
        <dbReference type="Proteomes" id="UP000694864"/>
    </source>
</evidence>
<reference evidence="4" key="2">
    <citation type="submission" date="2025-08" db="UniProtKB">
        <authorList>
            <consortium name="RefSeq"/>
        </authorList>
    </citation>
    <scope>IDENTIFICATION</scope>
    <source>
        <tissue evidence="4">Leaf</tissue>
    </source>
</reference>